<proteinExistence type="predicted"/>
<evidence type="ECO:0000313" key="1">
    <source>
        <dbReference type="EMBL" id="SFM43554.1"/>
    </source>
</evidence>
<accession>A0A1I4QU11</accession>
<gene>
    <name evidence="1" type="ORF">SAMN05216217_10544</name>
</gene>
<name>A0A1I4QU11_9GAMM</name>
<dbReference type="STRING" id="1720063.SAMN05216217_10544"/>
<evidence type="ECO:0008006" key="3">
    <source>
        <dbReference type="Google" id="ProtNLM"/>
    </source>
</evidence>
<organism evidence="1 2">
    <name type="scientific">Halopseudomonas yangmingensis</name>
    <dbReference type="NCBI Taxonomy" id="1720063"/>
    <lineage>
        <taxon>Bacteria</taxon>
        <taxon>Pseudomonadati</taxon>
        <taxon>Pseudomonadota</taxon>
        <taxon>Gammaproteobacteria</taxon>
        <taxon>Pseudomonadales</taxon>
        <taxon>Pseudomonadaceae</taxon>
        <taxon>Halopseudomonas</taxon>
    </lineage>
</organism>
<dbReference type="InterPro" id="IPR025503">
    <property type="entry name" value="DUF4391"/>
</dbReference>
<dbReference type="OrthoDB" id="9805811at2"/>
<dbReference type="AlphaFoldDB" id="A0A1I4QU11"/>
<dbReference type="Pfam" id="PF14335">
    <property type="entry name" value="DUF4391"/>
    <property type="match status" value="1"/>
</dbReference>
<dbReference type="RefSeq" id="WP_093474412.1">
    <property type="nucleotide sequence ID" value="NZ_FOUI01000005.1"/>
</dbReference>
<dbReference type="EMBL" id="FOUI01000005">
    <property type="protein sequence ID" value="SFM43554.1"/>
    <property type="molecule type" value="Genomic_DNA"/>
</dbReference>
<reference evidence="2" key="1">
    <citation type="submission" date="2016-10" db="EMBL/GenBank/DDBJ databases">
        <authorList>
            <person name="Varghese N."/>
            <person name="Submissions S."/>
        </authorList>
    </citation>
    <scope>NUCLEOTIDE SEQUENCE [LARGE SCALE GENOMIC DNA]</scope>
    <source>
        <strain evidence="2">DSM 24213</strain>
    </source>
</reference>
<dbReference type="Proteomes" id="UP000243629">
    <property type="component" value="Unassembled WGS sequence"/>
</dbReference>
<evidence type="ECO:0000313" key="2">
    <source>
        <dbReference type="Proteomes" id="UP000243629"/>
    </source>
</evidence>
<keyword evidence="2" id="KW-1185">Reference proteome</keyword>
<protein>
    <recommendedName>
        <fullName evidence="3">Methyl-accepting chemotaxis protein</fullName>
    </recommendedName>
</protein>
<sequence length="226" mass="25644">MSAGDIQPALFSFPVQARVARVVPKSKIYEHGPINSALRDKFVTQVEQITWAFKLAPETINLPARGGVAEIQIFDIEQKTPELDEDVLRAIDRAIPLPIIFQLHHKQRTRMVATFKRPSEADASKWVIDGYFAGDWLPADSARQPLPVALDLQGLYEQLLRSLLPNPARVGEGLPEQLQRLNRLRSLHTEHARMTVRLHKEKQFNRKVVLNAQLREIQNAIAELSV</sequence>